<dbReference type="OrthoDB" id="249114at2"/>
<evidence type="ECO:0000313" key="9">
    <source>
        <dbReference type="Proteomes" id="UP000221734"/>
    </source>
</evidence>
<evidence type="ECO:0000256" key="1">
    <source>
        <dbReference type="ARBA" id="ARBA00011900"/>
    </source>
</evidence>
<dbReference type="PRINTS" id="PR00507">
    <property type="entry name" value="N12N6MTFRASE"/>
</dbReference>
<evidence type="ECO:0000256" key="2">
    <source>
        <dbReference type="ARBA" id="ARBA00022603"/>
    </source>
</evidence>
<dbReference type="PROSITE" id="PS00092">
    <property type="entry name" value="N6_MTASE"/>
    <property type="match status" value="1"/>
</dbReference>
<dbReference type="GO" id="GO:0003676">
    <property type="term" value="F:nucleic acid binding"/>
    <property type="evidence" value="ECO:0007669"/>
    <property type="project" value="InterPro"/>
</dbReference>
<dbReference type="GO" id="GO:0006304">
    <property type="term" value="P:DNA modification"/>
    <property type="evidence" value="ECO:0007669"/>
    <property type="project" value="InterPro"/>
</dbReference>
<dbReference type="SUPFAM" id="SSF53335">
    <property type="entry name" value="S-adenosyl-L-methionine-dependent methyltransferases"/>
    <property type="match status" value="1"/>
</dbReference>
<feature type="coiled-coil region" evidence="6">
    <location>
        <begin position="1253"/>
        <end position="1280"/>
    </location>
</feature>
<dbReference type="GO" id="GO:0032259">
    <property type="term" value="P:methylation"/>
    <property type="evidence" value="ECO:0007669"/>
    <property type="project" value="UniProtKB-KW"/>
</dbReference>
<keyword evidence="4" id="KW-0949">S-adenosyl-L-methionine</keyword>
<evidence type="ECO:0000256" key="3">
    <source>
        <dbReference type="ARBA" id="ARBA00022679"/>
    </source>
</evidence>
<evidence type="ECO:0000259" key="7">
    <source>
        <dbReference type="Pfam" id="PF07669"/>
    </source>
</evidence>
<gene>
    <name evidence="8" type="ORF">KSMBR1_2914</name>
</gene>
<feature type="domain" description="Type II methyltransferase M.TaqI-like" evidence="7">
    <location>
        <begin position="364"/>
        <end position="634"/>
    </location>
</feature>
<evidence type="ECO:0000256" key="4">
    <source>
        <dbReference type="ARBA" id="ARBA00022691"/>
    </source>
</evidence>
<dbReference type="NCBIfam" id="NF033452">
    <property type="entry name" value="BREX_1_MTaseX"/>
    <property type="match status" value="1"/>
</dbReference>
<name>A0A2C9CIC7_KUEST</name>
<dbReference type="RefSeq" id="WP_099325980.1">
    <property type="nucleotide sequence ID" value="NZ_LT934425.1"/>
</dbReference>
<evidence type="ECO:0000256" key="6">
    <source>
        <dbReference type="SAM" id="Coils"/>
    </source>
</evidence>
<keyword evidence="2" id="KW-0489">Methyltransferase</keyword>
<protein>
    <recommendedName>
        <fullName evidence="1">site-specific DNA-methyltransferase (adenine-specific)</fullName>
        <ecNumber evidence="1">2.1.1.72</ecNumber>
    </recommendedName>
</protein>
<evidence type="ECO:0000256" key="5">
    <source>
        <dbReference type="ARBA" id="ARBA00047942"/>
    </source>
</evidence>
<dbReference type="InterPro" id="IPR002052">
    <property type="entry name" value="DNA_methylase_N6_adenine_CS"/>
</dbReference>
<keyword evidence="9" id="KW-1185">Reference proteome</keyword>
<dbReference type="InterPro" id="IPR047939">
    <property type="entry name" value="BREX_1_PglX"/>
</dbReference>
<proteinExistence type="predicted"/>
<dbReference type="EC" id="2.1.1.72" evidence="1"/>
<sequence>MDKEIRNKIKKMVQDARKALLKEIGELLEGAFGLHKDGTIEDISRLPQIKDDQNVIKAREGFAYVIERETVAGSKRHEAVERLILGLTFTHLNRLVALKLMERRKVIRETVSRGSKSNGFVHYVVDVLKKTDLSQLDDIDIAYQDYILYQCREVAEEIKVLFDQEDLSSYVFPRPRALKAVLEIINNPEIDNIWDFDETIGWIYQYFTPKEIREQARAESSAPRNSWELAFRNQFYTPRYVVQFLTDNTLGRMWYEIMQGNTRLSEYCEYMVKPRNEVFLQRDEKPAAQADSFQVPFREKKDPRLLKILDPACGSGHFLLYVFNLLMIIYREAYDDKDLGIALQKDYPDKDAFEREIPRLILENNLYGIDIDLRAIQIAALALWLRAQREWVKIRREDRPRVRNAHFICAEPMPGNQKLFEDFVSTLKPALLGDLVRNVWEKMKLAGEAGSLLQIEQELRAAIQEAKRKWEGPLKPVQVPLFGKSEPRQLSLSLSEIKDEDFFKEAEEKVFSALRDYAEKVKAENHGYSRRLFAEESIRGFQFVEVLQNRFDVVLMNPPFGAASLPSRGYIDKTYPRTKNDVYAAFVERILQLLHDKGFIGIISSRTGFFLSSFTKWREEILMKESSLHAVADFGFGVLEAMVETAAYTIEKTPATGRKAIFFRLLKDDVDAKGEKLLEAIQNAQSEKRFDIQLDSFSLVPNTPFSYWVCDRIRNKFKEFPPFEGNGGTVKQGLATADDFRFVRANWEVKPTDINAIKWADWLNVKDENISEQQTIFVEQTANKRWATFVKGGEYSPYYSDIHLVVNYKYKGRELYLFAGSVIRNPDYYFRSGLTYPLVNRRFNSREMNAGCIFSHKGIAIFSEFGLLNALGFFNSTLTEKFIMMLRAQHGYEVGQVQRIPVKKPNVDKLTELSLKIVNCQQSLYYGDETTHVFLVPPLLRLINIPLSETSEDIQEKEIKKNNEIVCIQLKVNNIIYDLYDIDFTDRRIIEHELGQTIQVQDEVEKESDKAETEEEIISESIVDRVQNLLMWCIGAVFGRWDVRMALDKSLIPKLANPFDPMPVCSPGMLLSPDGYPATLGSIVSEAWLKRRVNVLDVPTDVPNPTIADKDYPIQVDWNGILVDDEGHSNDIVKKVHEVLVLIYGEHADEREREILEILDVKSLRDYFRQPKRFFDFHIKRYSKSRRKAPIYWLLQTKKKNYGIWLYYHKLDNDTLFKILRNYVEPKLNLISSQILEVSQKVVNTDGRDKLTYEKELEKLDELRQEITEFKEELEKVAKMGYDPNFDDGVILNMAPLHTVIPWSEPPKYWKDLESGKYDWAHIAMKYWSERVKAKCKKDKSLAIAHGYE</sequence>
<dbReference type="PANTHER" id="PTHR33841:SF1">
    <property type="entry name" value="DNA METHYLTRANSFERASE A"/>
    <property type="match status" value="1"/>
</dbReference>
<dbReference type="Pfam" id="PF07669">
    <property type="entry name" value="Eco57I"/>
    <property type="match status" value="1"/>
</dbReference>
<dbReference type="KEGG" id="kst:KSMBR1_2914"/>
<evidence type="ECO:0000313" key="8">
    <source>
        <dbReference type="EMBL" id="SOH05395.1"/>
    </source>
</evidence>
<accession>A0A2C9CIC7</accession>
<keyword evidence="3" id="KW-0808">Transferase</keyword>
<dbReference type="EMBL" id="LT934425">
    <property type="protein sequence ID" value="SOH05395.1"/>
    <property type="molecule type" value="Genomic_DNA"/>
</dbReference>
<reference evidence="9" key="1">
    <citation type="submission" date="2017-10" db="EMBL/GenBank/DDBJ databases">
        <authorList>
            <person name="Frank J."/>
        </authorList>
    </citation>
    <scope>NUCLEOTIDE SEQUENCE [LARGE SCALE GENOMIC DNA]</scope>
</reference>
<dbReference type="InterPro" id="IPR029063">
    <property type="entry name" value="SAM-dependent_MTases_sf"/>
</dbReference>
<keyword evidence="6" id="KW-0175">Coiled coil</keyword>
<dbReference type="InterPro" id="IPR050953">
    <property type="entry name" value="N4_N6_ade-DNA_methylase"/>
</dbReference>
<dbReference type="Proteomes" id="UP000221734">
    <property type="component" value="Chromosome Kuenenia_stuttgartiensis_MBR1"/>
</dbReference>
<dbReference type="GO" id="GO:0009007">
    <property type="term" value="F:site-specific DNA-methyltransferase (adenine-specific) activity"/>
    <property type="evidence" value="ECO:0007669"/>
    <property type="project" value="UniProtKB-EC"/>
</dbReference>
<dbReference type="REBASE" id="223651">
    <property type="entry name" value="KstMBR1ORF2914P"/>
</dbReference>
<comment type="catalytic activity">
    <reaction evidence="5">
        <text>a 2'-deoxyadenosine in DNA + S-adenosyl-L-methionine = an N(6)-methyl-2'-deoxyadenosine in DNA + S-adenosyl-L-homocysteine + H(+)</text>
        <dbReference type="Rhea" id="RHEA:15197"/>
        <dbReference type="Rhea" id="RHEA-COMP:12418"/>
        <dbReference type="Rhea" id="RHEA-COMP:12419"/>
        <dbReference type="ChEBI" id="CHEBI:15378"/>
        <dbReference type="ChEBI" id="CHEBI:57856"/>
        <dbReference type="ChEBI" id="CHEBI:59789"/>
        <dbReference type="ChEBI" id="CHEBI:90615"/>
        <dbReference type="ChEBI" id="CHEBI:90616"/>
        <dbReference type="EC" id="2.1.1.72"/>
    </reaction>
</comment>
<dbReference type="Gene3D" id="3.40.50.150">
    <property type="entry name" value="Vaccinia Virus protein VP39"/>
    <property type="match status" value="1"/>
</dbReference>
<dbReference type="PANTHER" id="PTHR33841">
    <property type="entry name" value="DNA METHYLTRANSFERASE YEEA-RELATED"/>
    <property type="match status" value="1"/>
</dbReference>
<organism evidence="8 9">
    <name type="scientific">Kuenenia stuttgartiensis</name>
    <dbReference type="NCBI Taxonomy" id="174633"/>
    <lineage>
        <taxon>Bacteria</taxon>
        <taxon>Pseudomonadati</taxon>
        <taxon>Planctomycetota</taxon>
        <taxon>Candidatus Brocadiia</taxon>
        <taxon>Candidatus Brocadiales</taxon>
        <taxon>Candidatus Brocadiaceae</taxon>
        <taxon>Candidatus Kuenenia</taxon>
    </lineage>
</organism>
<dbReference type="InterPro" id="IPR011639">
    <property type="entry name" value="MethylTrfase_TaqI-like_dom"/>
</dbReference>